<dbReference type="PANTHER" id="PTHR13986:SF8">
    <property type="entry name" value="PROLYL 3-HYDROXYLASE 1-LIKE PROTEIN"/>
    <property type="match status" value="1"/>
</dbReference>
<organism evidence="2">
    <name type="scientific">Caenorhabditis remanei</name>
    <name type="common">Caenorhabditis vulgaris</name>
    <dbReference type="NCBI Taxonomy" id="31234"/>
    <lineage>
        <taxon>Eukaryota</taxon>
        <taxon>Metazoa</taxon>
        <taxon>Ecdysozoa</taxon>
        <taxon>Nematoda</taxon>
        <taxon>Chromadorea</taxon>
        <taxon>Rhabditida</taxon>
        <taxon>Rhabditina</taxon>
        <taxon>Rhabditomorpha</taxon>
        <taxon>Rhabditoidea</taxon>
        <taxon>Rhabditidae</taxon>
        <taxon>Peloderinae</taxon>
        <taxon>Caenorhabditis</taxon>
    </lineage>
</organism>
<proteinExistence type="predicted"/>
<dbReference type="EMBL" id="DS270034">
    <property type="protein sequence ID" value="EFO90916.1"/>
    <property type="molecule type" value="Genomic_DNA"/>
</dbReference>
<protein>
    <submittedName>
        <fullName evidence="1">Uncharacterized protein</fullName>
    </submittedName>
</protein>
<name>E3NST5_CAERE</name>
<dbReference type="InParanoid" id="E3NST5"/>
<dbReference type="OrthoDB" id="8517835at2759"/>
<accession>E3NST5</accession>
<dbReference type="OMA" id="QEMMDIY"/>
<gene>
    <name evidence="1" type="ORF">CRE_20641</name>
</gene>
<dbReference type="HOGENOM" id="CLU_122075_0_0_1"/>
<sequence length="192" mass="22370">MIQRGAEAAQAVANYMLFDDNPLMKRNKYFYGKQYKKDELFTPSQEMMDIYQKRELEARYLEFMEKIFVIKDGELPPEQADDHNPLPMNFHVEDNFPYSEISKLLTPSECKILRAAFDTKERDIFVKELEARVKLLWPNSSFSSVSCGSHVRESKCERAIVFSSESNDCGEWLGKWFTGCVVVFCDHKHVLA</sequence>
<reference evidence="1" key="1">
    <citation type="submission" date="2007-07" db="EMBL/GenBank/DDBJ databases">
        <title>PCAP assembly of the Caenorhabditis remanei genome.</title>
        <authorList>
            <consortium name="The Caenorhabditis remanei Sequencing Consortium"/>
            <person name="Wilson R.K."/>
        </authorList>
    </citation>
    <scope>NUCLEOTIDE SEQUENCE [LARGE SCALE GENOMIC DNA]</scope>
    <source>
        <strain evidence="1">PB4641</strain>
    </source>
</reference>
<dbReference type="AlphaFoldDB" id="E3NST5"/>
<dbReference type="eggNOG" id="KOG4459">
    <property type="taxonomic scope" value="Eukaryota"/>
</dbReference>
<dbReference type="GO" id="GO:0030199">
    <property type="term" value="P:collagen fibril organization"/>
    <property type="evidence" value="ECO:0007669"/>
    <property type="project" value="TreeGrafter"/>
</dbReference>
<dbReference type="Proteomes" id="UP000008281">
    <property type="component" value="Unassembled WGS sequence"/>
</dbReference>
<dbReference type="PANTHER" id="PTHR13986">
    <property type="entry name" value="PROTEIN LYSINE HYDROXYLATION COMPLEX COMPONENT"/>
    <property type="match status" value="1"/>
</dbReference>
<dbReference type="InterPro" id="IPR052284">
    <property type="entry name" value="Collagen_mod_leprecan"/>
</dbReference>
<dbReference type="STRING" id="31234.E3NST5"/>
<keyword evidence="2" id="KW-1185">Reference proteome</keyword>
<evidence type="ECO:0000313" key="1">
    <source>
        <dbReference type="EMBL" id="EFO90916.1"/>
    </source>
</evidence>
<dbReference type="GO" id="GO:0005518">
    <property type="term" value="F:collagen binding"/>
    <property type="evidence" value="ECO:0007669"/>
    <property type="project" value="TreeGrafter"/>
</dbReference>
<dbReference type="GO" id="GO:0005783">
    <property type="term" value="C:endoplasmic reticulum"/>
    <property type="evidence" value="ECO:0007669"/>
    <property type="project" value="TreeGrafter"/>
</dbReference>
<evidence type="ECO:0000313" key="2">
    <source>
        <dbReference type="Proteomes" id="UP000008281"/>
    </source>
</evidence>